<dbReference type="Pfam" id="PF13396">
    <property type="entry name" value="PLDc_N"/>
    <property type="match status" value="1"/>
</dbReference>
<evidence type="ECO:0000256" key="1">
    <source>
        <dbReference type="ARBA" id="ARBA00004651"/>
    </source>
</evidence>
<comment type="subcellular location">
    <subcellularLocation>
        <location evidence="1">Cell membrane</location>
        <topology evidence="1">Multi-pass membrane protein</topology>
    </subcellularLocation>
</comment>
<name>A0A3M6QZA6_9BURK</name>
<proteinExistence type="predicted"/>
<dbReference type="SMART" id="SM00155">
    <property type="entry name" value="PLDc"/>
    <property type="match status" value="2"/>
</dbReference>
<comment type="caution">
    <text evidence="8">The sequence shown here is derived from an EMBL/GenBank/DDBJ whole genome shotgun (WGS) entry which is preliminary data.</text>
</comment>
<dbReference type="EMBL" id="RDQO01000001">
    <property type="protein sequence ID" value="RMX08271.1"/>
    <property type="molecule type" value="Genomic_DNA"/>
</dbReference>
<accession>A0A3M6QZA6</accession>
<dbReference type="InterPro" id="IPR027379">
    <property type="entry name" value="CLS_N"/>
</dbReference>
<dbReference type="GO" id="GO:0005886">
    <property type="term" value="C:plasma membrane"/>
    <property type="evidence" value="ECO:0007669"/>
    <property type="project" value="UniProtKB-SubCell"/>
</dbReference>
<evidence type="ECO:0000313" key="9">
    <source>
        <dbReference type="Proteomes" id="UP000278006"/>
    </source>
</evidence>
<feature type="domain" description="PLD phosphodiesterase" evidence="7">
    <location>
        <begin position="204"/>
        <end position="231"/>
    </location>
</feature>
<dbReference type="Pfam" id="PF13091">
    <property type="entry name" value="PLDc_2"/>
    <property type="match status" value="2"/>
</dbReference>
<dbReference type="PROSITE" id="PS50035">
    <property type="entry name" value="PLD"/>
    <property type="match status" value="2"/>
</dbReference>
<protein>
    <submittedName>
        <fullName evidence="8">Cardiolipin synthase</fullName>
    </submittedName>
</protein>
<evidence type="ECO:0000256" key="6">
    <source>
        <dbReference type="SAM" id="Phobius"/>
    </source>
</evidence>
<keyword evidence="9" id="KW-1185">Reference proteome</keyword>
<dbReference type="OrthoDB" id="9762009at2"/>
<evidence type="ECO:0000256" key="2">
    <source>
        <dbReference type="ARBA" id="ARBA00022475"/>
    </source>
</evidence>
<keyword evidence="4 6" id="KW-1133">Transmembrane helix</keyword>
<evidence type="ECO:0000256" key="4">
    <source>
        <dbReference type="ARBA" id="ARBA00022989"/>
    </source>
</evidence>
<dbReference type="AlphaFoldDB" id="A0A3M6QZA6"/>
<dbReference type="Gene3D" id="3.30.870.10">
    <property type="entry name" value="Endonuclease Chain A"/>
    <property type="match status" value="2"/>
</dbReference>
<keyword evidence="2" id="KW-1003">Cell membrane</keyword>
<sequence length="507" mass="56338">MYALPLSLGHISLVCIGLLTYVLTNRINHSRRPPGSAVAWVLLIVAFPYLGLPLYLLFGSRKLVKALPVHQVHWSAPKPDRGLQAEPRWAHEVLVAVEAPPVVLAPELHFEADGRIALLGVLDCIDAAEHELCVCTFVLGNDEVASRIIDALVVAVHRGVRVRLLIDAIGSLALRRARMQLLLRNGVELRRFMPIFRNPVRGRTNLRNHRKCIIVDGRRVWTGGRNLAAEYYLDQPMHPAWLDMSFQATGPIAEQFLAIFESDWAQASQPLLWGQSKATGQSLAHGAIDAFYRLQDTWHHVADLVKASMPGYLTPGSAQTGDMAPQTLQAQTMQLIPSGPDYQDDTIYTLLLTGFFQARHSITIVTPYFVPDDTLTAALTLAARRGVRVQLLIPKVSNHRLADIARMRPLRLIAQAGGEVYWIAHMAHAKAFIIDEQIAMSGSANLDTRSMFLNYEMMAAFYSPEAIASLTQWARQLQAASTRYEFTPPGFARDVLEGLVRAVAFEL</sequence>
<gene>
    <name evidence="8" type="ORF">D8I35_03965</name>
</gene>
<dbReference type="SUPFAM" id="SSF56024">
    <property type="entry name" value="Phospholipase D/nuclease"/>
    <property type="match status" value="2"/>
</dbReference>
<dbReference type="InterPro" id="IPR025202">
    <property type="entry name" value="PLD-like_dom"/>
</dbReference>
<feature type="transmembrane region" description="Helical" evidence="6">
    <location>
        <begin position="6"/>
        <end position="24"/>
    </location>
</feature>
<feature type="domain" description="PLD phosphodiesterase" evidence="7">
    <location>
        <begin position="423"/>
        <end position="450"/>
    </location>
</feature>
<reference evidence="8 9" key="1">
    <citation type="submission" date="2018-10" db="EMBL/GenBank/DDBJ databases">
        <title>Draft genome of Cortibacter populi DSM10536.</title>
        <authorList>
            <person name="Bernier A.-M."/>
            <person name="Bernard K."/>
        </authorList>
    </citation>
    <scope>NUCLEOTIDE SEQUENCE [LARGE SCALE GENOMIC DNA]</scope>
    <source>
        <strain evidence="8 9">DSM 105136</strain>
    </source>
</reference>
<dbReference type="PANTHER" id="PTHR21248:SF22">
    <property type="entry name" value="PHOSPHOLIPASE D"/>
    <property type="match status" value="1"/>
</dbReference>
<evidence type="ECO:0000256" key="3">
    <source>
        <dbReference type="ARBA" id="ARBA00022692"/>
    </source>
</evidence>
<keyword evidence="5 6" id="KW-0472">Membrane</keyword>
<dbReference type="PANTHER" id="PTHR21248">
    <property type="entry name" value="CARDIOLIPIN SYNTHASE"/>
    <property type="match status" value="1"/>
</dbReference>
<evidence type="ECO:0000313" key="8">
    <source>
        <dbReference type="EMBL" id="RMX08271.1"/>
    </source>
</evidence>
<dbReference type="InterPro" id="IPR001736">
    <property type="entry name" value="PLipase_D/transphosphatidylase"/>
</dbReference>
<feature type="transmembrane region" description="Helical" evidence="6">
    <location>
        <begin position="36"/>
        <end position="58"/>
    </location>
</feature>
<keyword evidence="3 6" id="KW-0812">Transmembrane</keyword>
<evidence type="ECO:0000259" key="7">
    <source>
        <dbReference type="PROSITE" id="PS50035"/>
    </source>
</evidence>
<dbReference type="GO" id="GO:0030572">
    <property type="term" value="F:phosphatidyltransferase activity"/>
    <property type="evidence" value="ECO:0007669"/>
    <property type="project" value="UniProtKB-ARBA"/>
</dbReference>
<organism evidence="8 9">
    <name type="scientific">Corticibacter populi</name>
    <dbReference type="NCBI Taxonomy" id="1550736"/>
    <lineage>
        <taxon>Bacteria</taxon>
        <taxon>Pseudomonadati</taxon>
        <taxon>Pseudomonadota</taxon>
        <taxon>Betaproteobacteria</taxon>
        <taxon>Burkholderiales</taxon>
        <taxon>Comamonadaceae</taxon>
        <taxon>Corticibacter</taxon>
    </lineage>
</organism>
<evidence type="ECO:0000256" key="5">
    <source>
        <dbReference type="ARBA" id="ARBA00023136"/>
    </source>
</evidence>
<dbReference type="GO" id="GO:0032049">
    <property type="term" value="P:cardiolipin biosynthetic process"/>
    <property type="evidence" value="ECO:0007669"/>
    <property type="project" value="UniProtKB-ARBA"/>
</dbReference>
<dbReference type="RefSeq" id="WP_122226394.1">
    <property type="nucleotide sequence ID" value="NZ_RDQO01000001.1"/>
</dbReference>
<dbReference type="Proteomes" id="UP000278006">
    <property type="component" value="Unassembled WGS sequence"/>
</dbReference>